<dbReference type="InterPro" id="IPR006286">
    <property type="entry name" value="C56_PfpI-like"/>
</dbReference>
<evidence type="ECO:0000313" key="3">
    <source>
        <dbReference type="EMBL" id="UUX48301.1"/>
    </source>
</evidence>
<keyword evidence="4" id="KW-1185">Reference proteome</keyword>
<evidence type="ECO:0000259" key="2">
    <source>
        <dbReference type="Pfam" id="PF01965"/>
    </source>
</evidence>
<comment type="similarity">
    <text evidence="1">Belongs to the peptidase C56 family.</text>
</comment>
<evidence type="ECO:0000256" key="1">
    <source>
        <dbReference type="ARBA" id="ARBA00008542"/>
    </source>
</evidence>
<gene>
    <name evidence="3" type="ORF">NUH88_12840</name>
</gene>
<dbReference type="EMBL" id="CP102480">
    <property type="protein sequence ID" value="UUX48301.1"/>
    <property type="molecule type" value="Genomic_DNA"/>
</dbReference>
<dbReference type="InterPro" id="IPR029062">
    <property type="entry name" value="Class_I_gatase-like"/>
</dbReference>
<dbReference type="PANTHER" id="PTHR42733:SF12">
    <property type="entry name" value="PROTEINASE"/>
    <property type="match status" value="1"/>
</dbReference>
<evidence type="ECO:0000313" key="4">
    <source>
        <dbReference type="Proteomes" id="UP001060336"/>
    </source>
</evidence>
<feature type="domain" description="DJ-1/PfpI" evidence="2">
    <location>
        <begin position="9"/>
        <end position="174"/>
    </location>
</feature>
<dbReference type="KEGG" id="naci:NUH88_12840"/>
<dbReference type="RefSeq" id="WP_257766809.1">
    <property type="nucleotide sequence ID" value="NZ_CP102480.1"/>
</dbReference>
<proteinExistence type="inferred from homology"/>
<sequence length="189" mass="19678">MQDKPLTGKNIAIMVANGFDEIEFVEPQKKLLGAGATVKAVSRANGLVNGWYDGSWGHFFPVDADLADTLAVDYDGLVVPGGVRGVEKLAEDPHGQRIVKAFLRAGMPVALIGDAVSLLVTVEDAKGRTVTSSADAREALEAAGASWEETASVTEGNLVTANGSEGIADLVQSFSELVAAYDSEVTEAA</sequence>
<protein>
    <submittedName>
        <fullName evidence="3">DJ-1/PfpI family protein</fullName>
    </submittedName>
</protein>
<dbReference type="PANTHER" id="PTHR42733">
    <property type="entry name" value="DJ-1 PROTEIN"/>
    <property type="match status" value="1"/>
</dbReference>
<accession>A0A9J7ASI4</accession>
<dbReference type="Proteomes" id="UP001060336">
    <property type="component" value="Chromosome"/>
</dbReference>
<name>A0A9J7ASI4_9PROT</name>
<dbReference type="Gene3D" id="3.40.50.880">
    <property type="match status" value="1"/>
</dbReference>
<dbReference type="InterPro" id="IPR002818">
    <property type="entry name" value="DJ-1/PfpI"/>
</dbReference>
<dbReference type="AlphaFoldDB" id="A0A9J7ASI4"/>
<dbReference type="Pfam" id="PF01965">
    <property type="entry name" value="DJ-1_PfpI"/>
    <property type="match status" value="1"/>
</dbReference>
<organism evidence="3 4">
    <name type="scientific">Nisaea acidiphila</name>
    <dbReference type="NCBI Taxonomy" id="1862145"/>
    <lineage>
        <taxon>Bacteria</taxon>
        <taxon>Pseudomonadati</taxon>
        <taxon>Pseudomonadota</taxon>
        <taxon>Alphaproteobacteria</taxon>
        <taxon>Rhodospirillales</taxon>
        <taxon>Thalassobaculaceae</taxon>
        <taxon>Nisaea</taxon>
    </lineage>
</organism>
<reference evidence="3" key="1">
    <citation type="submission" date="2022-08" db="EMBL/GenBank/DDBJ databases">
        <title>Nisaea acidiphila sp. nov., isolated from a marine algal debris and emended description of the genus Nisaea Urios et al. 2008.</title>
        <authorList>
            <person name="Kwon K."/>
        </authorList>
    </citation>
    <scope>NUCLEOTIDE SEQUENCE</scope>
    <source>
        <strain evidence="3">MEBiC11861</strain>
    </source>
</reference>
<dbReference type="SUPFAM" id="SSF52317">
    <property type="entry name" value="Class I glutamine amidotransferase-like"/>
    <property type="match status" value="1"/>
</dbReference>